<dbReference type="GeneID" id="2893709"/>
<feature type="compositionally biased region" description="Polar residues" evidence="1">
    <location>
        <begin position="113"/>
        <end position="123"/>
    </location>
</feature>
<sequence length="123" mass="14069">MTSIFLQITWTTTTTSFFFSSSISQISCTPQECQLTERRCREKLSAKASTNLLYTELVSDTTARHFPSTANPKSGYRWNLFETSHPLTSFTTIDRPERLYQDVHDPAEIGPSLPTQRLTQFQP</sequence>
<dbReference type="PaxDb" id="284590-Q6CPU4"/>
<dbReference type="EMBL" id="CR382125">
    <property type="protein sequence ID" value="CAG99132.1"/>
    <property type="molecule type" value="Genomic_DNA"/>
</dbReference>
<organism evidence="2 3">
    <name type="scientific">Kluyveromyces lactis (strain ATCC 8585 / CBS 2359 / DSM 70799 / NBRC 1267 / NRRL Y-1140 / WM37)</name>
    <name type="common">Yeast</name>
    <name type="synonym">Candida sphaerica</name>
    <dbReference type="NCBI Taxonomy" id="284590"/>
    <lineage>
        <taxon>Eukaryota</taxon>
        <taxon>Fungi</taxon>
        <taxon>Dikarya</taxon>
        <taxon>Ascomycota</taxon>
        <taxon>Saccharomycotina</taxon>
        <taxon>Saccharomycetes</taxon>
        <taxon>Saccharomycetales</taxon>
        <taxon>Saccharomycetaceae</taxon>
        <taxon>Kluyveromyces</taxon>
    </lineage>
</organism>
<evidence type="ECO:0000313" key="3">
    <source>
        <dbReference type="Proteomes" id="UP000000598"/>
    </source>
</evidence>
<dbReference type="InParanoid" id="Q6CPU4"/>
<feature type="region of interest" description="Disordered" evidence="1">
    <location>
        <begin position="102"/>
        <end position="123"/>
    </location>
</feature>
<reference evidence="2 3" key="1">
    <citation type="journal article" date="2004" name="Nature">
        <title>Genome evolution in yeasts.</title>
        <authorList>
            <consortium name="Genolevures"/>
            <person name="Dujon B."/>
            <person name="Sherman D."/>
            <person name="Fischer G."/>
            <person name="Durrens P."/>
            <person name="Casaregola S."/>
            <person name="Lafontaine I."/>
            <person name="de Montigny J."/>
            <person name="Marck C."/>
            <person name="Neuveglise C."/>
            <person name="Talla E."/>
            <person name="Goffard N."/>
            <person name="Frangeul L."/>
            <person name="Aigle M."/>
            <person name="Anthouard V."/>
            <person name="Babour A."/>
            <person name="Barbe V."/>
            <person name="Barnay S."/>
            <person name="Blanchin S."/>
            <person name="Beckerich J.M."/>
            <person name="Beyne E."/>
            <person name="Bleykasten C."/>
            <person name="Boisrame A."/>
            <person name="Boyer J."/>
            <person name="Cattolico L."/>
            <person name="Confanioleri F."/>
            <person name="de Daruvar A."/>
            <person name="Despons L."/>
            <person name="Fabre E."/>
            <person name="Fairhead C."/>
            <person name="Ferry-Dumazet H."/>
            <person name="Groppi A."/>
            <person name="Hantraye F."/>
            <person name="Hennequin C."/>
            <person name="Jauniaux N."/>
            <person name="Joyet P."/>
            <person name="Kachouri R."/>
            <person name="Kerrest A."/>
            <person name="Koszul R."/>
            <person name="Lemaire M."/>
            <person name="Lesur I."/>
            <person name="Ma L."/>
            <person name="Muller H."/>
            <person name="Nicaud J.M."/>
            <person name="Nikolski M."/>
            <person name="Oztas S."/>
            <person name="Ozier-Kalogeropoulos O."/>
            <person name="Pellenz S."/>
            <person name="Potier S."/>
            <person name="Richard G.F."/>
            <person name="Straub M.L."/>
            <person name="Suleau A."/>
            <person name="Swennene D."/>
            <person name="Tekaia F."/>
            <person name="Wesolowski-Louvel M."/>
            <person name="Westhof E."/>
            <person name="Wirth B."/>
            <person name="Zeniou-Meyer M."/>
            <person name="Zivanovic I."/>
            <person name="Bolotin-Fukuhara M."/>
            <person name="Thierry A."/>
            <person name="Bouchier C."/>
            <person name="Caudron B."/>
            <person name="Scarpelli C."/>
            <person name="Gaillardin C."/>
            <person name="Weissenbach J."/>
            <person name="Wincker P."/>
            <person name="Souciet J.L."/>
        </authorList>
    </citation>
    <scope>NUCLEOTIDE SEQUENCE [LARGE SCALE GENOMIC DNA]</scope>
    <source>
        <strain evidence="3">ATCC 8585 / CBS 2359 / DSM 70799 / NBRC 1267 / NRRL Y-1140 / WM37</strain>
    </source>
</reference>
<evidence type="ECO:0000313" key="2">
    <source>
        <dbReference type="EMBL" id="CAG99132.1"/>
    </source>
</evidence>
<keyword evidence="3" id="KW-1185">Reference proteome</keyword>
<gene>
    <name evidence="2" type="ORF">KLLA0_E02157g</name>
</gene>
<dbReference type="AlphaFoldDB" id="Q6CPU4"/>
<dbReference type="Proteomes" id="UP000000598">
    <property type="component" value="Chromosome E"/>
</dbReference>
<name>Q6CPU4_KLULA</name>
<proteinExistence type="predicted"/>
<dbReference type="RefSeq" id="XP_454045.1">
    <property type="nucleotide sequence ID" value="XM_454045.1"/>
</dbReference>
<protein>
    <submittedName>
        <fullName evidence="2">KLLA0E02157p</fullName>
    </submittedName>
</protein>
<dbReference type="HOGENOM" id="CLU_2015614_0_0_1"/>
<evidence type="ECO:0000256" key="1">
    <source>
        <dbReference type="SAM" id="MobiDB-lite"/>
    </source>
</evidence>
<dbReference type="KEGG" id="kla:KLLA0_E02157g"/>
<accession>Q6CPU4</accession>